<dbReference type="AlphaFoldDB" id="A0A9P5XNY2"/>
<feature type="non-terminal residue" evidence="4">
    <location>
        <position position="1"/>
    </location>
</feature>
<dbReference type="GO" id="GO:0035658">
    <property type="term" value="C:Mon1-Ccz1 complex"/>
    <property type="evidence" value="ECO:0007669"/>
    <property type="project" value="InterPro"/>
</dbReference>
<evidence type="ECO:0000259" key="3">
    <source>
        <dbReference type="Pfam" id="PF19031"/>
    </source>
</evidence>
<feature type="compositionally biased region" description="Acidic residues" evidence="2">
    <location>
        <begin position="451"/>
        <end position="464"/>
    </location>
</feature>
<proteinExistence type="inferred from homology"/>
<feature type="region of interest" description="Disordered" evidence="2">
    <location>
        <begin position="627"/>
        <end position="649"/>
    </location>
</feature>
<dbReference type="Pfam" id="PF19031">
    <property type="entry name" value="Intu_longin_1"/>
    <property type="match status" value="1"/>
</dbReference>
<feature type="region of interest" description="Disordered" evidence="2">
    <location>
        <begin position="111"/>
        <end position="140"/>
    </location>
</feature>
<dbReference type="EMBL" id="MU151055">
    <property type="protein sequence ID" value="KAF9454273.1"/>
    <property type="molecule type" value="Genomic_DNA"/>
</dbReference>
<feature type="compositionally biased region" description="Basic and acidic residues" evidence="2">
    <location>
        <begin position="375"/>
        <end position="397"/>
    </location>
</feature>
<reference evidence="4" key="1">
    <citation type="submission" date="2020-11" db="EMBL/GenBank/DDBJ databases">
        <authorList>
            <consortium name="DOE Joint Genome Institute"/>
            <person name="Ahrendt S."/>
            <person name="Riley R."/>
            <person name="Andreopoulos W."/>
            <person name="Labutti K."/>
            <person name="Pangilinan J."/>
            <person name="Ruiz-Duenas F.J."/>
            <person name="Barrasa J.M."/>
            <person name="Sanchez-Garcia M."/>
            <person name="Camarero S."/>
            <person name="Miyauchi S."/>
            <person name="Serrano A."/>
            <person name="Linde D."/>
            <person name="Babiker R."/>
            <person name="Drula E."/>
            <person name="Ayuso-Fernandez I."/>
            <person name="Pacheco R."/>
            <person name="Padilla G."/>
            <person name="Ferreira P."/>
            <person name="Barriuso J."/>
            <person name="Kellner H."/>
            <person name="Castanera R."/>
            <person name="Alfaro M."/>
            <person name="Ramirez L."/>
            <person name="Pisabarro A.G."/>
            <person name="Kuo A."/>
            <person name="Tritt A."/>
            <person name="Lipzen A."/>
            <person name="He G."/>
            <person name="Yan M."/>
            <person name="Ng V."/>
            <person name="Cullen D."/>
            <person name="Martin F."/>
            <person name="Rosso M.-N."/>
            <person name="Henrissat B."/>
            <person name="Hibbett D."/>
            <person name="Martinez A.T."/>
            <person name="Grigoriev I.V."/>
        </authorList>
    </citation>
    <scope>NUCLEOTIDE SEQUENCE</scope>
    <source>
        <strain evidence="4">MF-IS2</strain>
    </source>
</reference>
<dbReference type="PANTHER" id="PTHR13056">
    <property type="entry name" value="VACUOLAR FUSION PROTEIN CCZ1 HOMOLOG-RELATED"/>
    <property type="match status" value="1"/>
</dbReference>
<keyword evidence="5" id="KW-1185">Reference proteome</keyword>
<feature type="compositionally biased region" description="Low complexity" evidence="2">
    <location>
        <begin position="344"/>
        <end position="360"/>
    </location>
</feature>
<dbReference type="OrthoDB" id="240546at2759"/>
<evidence type="ECO:0000313" key="4">
    <source>
        <dbReference type="EMBL" id="KAF9454273.1"/>
    </source>
</evidence>
<name>A0A9P5XNY2_9AGAR</name>
<evidence type="ECO:0000256" key="2">
    <source>
        <dbReference type="SAM" id="MobiDB-lite"/>
    </source>
</evidence>
<dbReference type="InterPro" id="IPR043987">
    <property type="entry name" value="CCZ1/INTU/HSP4_longin_1"/>
</dbReference>
<gene>
    <name evidence="4" type="ORF">P691DRAFT_770710</name>
</gene>
<evidence type="ECO:0000313" key="5">
    <source>
        <dbReference type="Proteomes" id="UP000807342"/>
    </source>
</evidence>
<feature type="region of interest" description="Disordered" evidence="2">
    <location>
        <begin position="339"/>
        <end position="472"/>
    </location>
</feature>
<feature type="compositionally biased region" description="Polar residues" evidence="2">
    <location>
        <begin position="361"/>
        <end position="370"/>
    </location>
</feature>
<dbReference type="Proteomes" id="UP000807342">
    <property type="component" value="Unassembled WGS sequence"/>
</dbReference>
<accession>A0A9P5XNY2</accession>
<dbReference type="GO" id="GO:0016192">
    <property type="term" value="P:vesicle-mediated transport"/>
    <property type="evidence" value="ECO:0007669"/>
    <property type="project" value="InterPro"/>
</dbReference>
<sequence length="689" mass="75322">MNRTPPNLVYLTIYNPSLRSTGSPDDDDDEDAEEQAHILFYTSKETAVSRDRMLRQIGLAKALVSFAELFNTQSPLDTVHSQTRRMIMVSPEPNFWIHACFELAKAPRVVQDKDKGKSKDKSQSKGKEKEKDKRADAREGQVYDYEDGSVQDGALRVGIMRGYERFKLAHGSFTAILNSLGQEALGLQLERFWTPWAWSWSLEEGHDFGQHLGISLHPYFKTLLPVLKDLQDNIPTDELVPLLLSPSNIAPSTNYLKKDYPISLPLFLSSLIPPPRDPSAHEDDLLASSQATIKGGEKQDSMLGISSGSAGAGGGGNFLNMQAMDVRKWNWGGVLNFGRNSSKTTSPAGTGAQSSTAASSERASPRTSTDVPVPEENRSSENKDGGEEKEEGRKQGDDADGDVDDGRSVLETQIDQSALDDAISSNVSPTPSEVAVKEDEGLSSPSVGQSEPDEGEGGGSEEDEEKKTIREPEVITPKALPAFLKRTVHLQEGDDALLTSQRRVYFLLKGQWMLALIGSRIEDETELQSHLDYVASKSEKFFETVDEVIQEEMLKSMGDSLPSASKILQPLDVHIASTGKYTFGSKNFESKSGLLFEARALQDRDPEISEVFSRGQNPQHWHMARRTSLLSSSSSNSNAGGPGTAATGGEPAEVYMEVFRKESSLADVDNVMAGVVKSWKGIVGDVDGL</sequence>
<comment type="caution">
    <text evidence="4">The sequence shown here is derived from an EMBL/GenBank/DDBJ whole genome shotgun (WGS) entry which is preliminary data.</text>
</comment>
<comment type="similarity">
    <text evidence="1">Belongs to the CCZ1 family.</text>
</comment>
<organism evidence="4 5">
    <name type="scientific">Macrolepiota fuliginosa MF-IS2</name>
    <dbReference type="NCBI Taxonomy" id="1400762"/>
    <lineage>
        <taxon>Eukaryota</taxon>
        <taxon>Fungi</taxon>
        <taxon>Dikarya</taxon>
        <taxon>Basidiomycota</taxon>
        <taxon>Agaricomycotina</taxon>
        <taxon>Agaricomycetes</taxon>
        <taxon>Agaricomycetidae</taxon>
        <taxon>Agaricales</taxon>
        <taxon>Agaricineae</taxon>
        <taxon>Agaricaceae</taxon>
        <taxon>Macrolepiota</taxon>
    </lineage>
</organism>
<protein>
    <recommendedName>
        <fullName evidence="3">CCZ1/INTU/HSP4 first Longin domain-containing protein</fullName>
    </recommendedName>
</protein>
<dbReference type="InterPro" id="IPR013176">
    <property type="entry name" value="Ccz1"/>
</dbReference>
<feature type="domain" description="CCZ1/INTU/HSP4 first Longin" evidence="3">
    <location>
        <begin position="24"/>
        <end position="106"/>
    </location>
</feature>
<dbReference type="PANTHER" id="PTHR13056:SF0">
    <property type="entry name" value="VACUOLAR FUSION PROTEIN CCZ1 HOMOLOG-RELATED"/>
    <property type="match status" value="1"/>
</dbReference>
<evidence type="ECO:0000256" key="1">
    <source>
        <dbReference type="ARBA" id="ARBA00005352"/>
    </source>
</evidence>